<evidence type="ECO:0000256" key="6">
    <source>
        <dbReference type="ARBA" id="ARBA00022723"/>
    </source>
</evidence>
<dbReference type="Gene3D" id="3.40.190.10">
    <property type="entry name" value="Periplasmic binding protein-like II"/>
    <property type="match status" value="2"/>
</dbReference>
<evidence type="ECO:0000313" key="15">
    <source>
        <dbReference type="Proteomes" id="UP001165283"/>
    </source>
</evidence>
<comment type="subunit">
    <text evidence="4">Homodimer.</text>
</comment>
<keyword evidence="15" id="KW-1185">Reference proteome</keyword>
<dbReference type="RefSeq" id="WP_252441413.1">
    <property type="nucleotide sequence ID" value="NZ_JAGSOV010000046.1"/>
</dbReference>
<feature type="domain" description="SsuA/THI5-like" evidence="13">
    <location>
        <begin position="64"/>
        <end position="281"/>
    </location>
</feature>
<comment type="catalytic activity">
    <reaction evidence="11">
        <text>N(6)-(pyridoxal phosphate)-L-lysyl-[4-amino-5-hydroxymethyl-2-methylpyrimidine phosphate synthase] + L-histidyl-[4-amino-5-hydroxymethyl-2-methylpyrimidine phosphate synthase] + 2 Fe(3+) + 4 H2O = L-lysyl-[4-amino-5-hydroxymethyl-2-methylpyrimidine phosphate synthase] + (2S)-2-amino-5-hydroxy-4-oxopentanoyl-[4-amino-5-hydroxymethyl-2-methylpyrimidine phosphate synthase] + 4-amino-2-methyl-5-(phosphooxymethyl)pyrimidine + 3-oxopropanoate + 2 Fe(2+) + 2 H(+)</text>
        <dbReference type="Rhea" id="RHEA:65756"/>
        <dbReference type="Rhea" id="RHEA-COMP:16892"/>
        <dbReference type="Rhea" id="RHEA-COMP:16893"/>
        <dbReference type="Rhea" id="RHEA-COMP:16894"/>
        <dbReference type="Rhea" id="RHEA-COMP:16895"/>
        <dbReference type="ChEBI" id="CHEBI:15377"/>
        <dbReference type="ChEBI" id="CHEBI:15378"/>
        <dbReference type="ChEBI" id="CHEBI:29033"/>
        <dbReference type="ChEBI" id="CHEBI:29034"/>
        <dbReference type="ChEBI" id="CHEBI:29969"/>
        <dbReference type="ChEBI" id="CHEBI:29979"/>
        <dbReference type="ChEBI" id="CHEBI:33190"/>
        <dbReference type="ChEBI" id="CHEBI:58354"/>
        <dbReference type="ChEBI" id="CHEBI:143915"/>
        <dbReference type="ChEBI" id="CHEBI:157692"/>
    </reaction>
    <physiologicalReaction direction="left-to-right" evidence="11">
        <dbReference type="Rhea" id="RHEA:65757"/>
    </physiologicalReaction>
</comment>
<dbReference type="PANTHER" id="PTHR31528">
    <property type="entry name" value="4-AMINO-5-HYDROXYMETHYL-2-METHYLPYRIMIDINE PHOSPHATE SYNTHASE THI11-RELATED"/>
    <property type="match status" value="1"/>
</dbReference>
<comment type="pathway">
    <text evidence="2">Cofactor biosynthesis; thiamine diphosphate biosynthesis.</text>
</comment>
<keyword evidence="6" id="KW-0479">Metal-binding</keyword>
<feature type="chain" id="PRO_5047410803" description="Thiamine pyrimidine synthase" evidence="12">
    <location>
        <begin position="27"/>
        <end position="391"/>
    </location>
</feature>
<name>A0ABT1A424_9PSEU</name>
<protein>
    <recommendedName>
        <fullName evidence="10">Thiamine pyrimidine synthase</fullName>
    </recommendedName>
</protein>
<evidence type="ECO:0000256" key="1">
    <source>
        <dbReference type="ARBA" id="ARBA00003469"/>
    </source>
</evidence>
<evidence type="ECO:0000256" key="12">
    <source>
        <dbReference type="SAM" id="SignalP"/>
    </source>
</evidence>
<comment type="function">
    <text evidence="1">Responsible for the formation of the pyrimidine heterocycle in the thiamine biosynthesis pathway. Catalyzes the formation of hydroxymethylpyrimidine phosphate (HMP-P) from histidine and pyridoxal phosphate (PLP). The protein uses PLP and the active site histidine to form HMP-P, generating an inactive enzyme. The enzyme can only undergo a single turnover, which suggests it is a suicide enzyme.</text>
</comment>
<evidence type="ECO:0000313" key="14">
    <source>
        <dbReference type="EMBL" id="MCO1657766.1"/>
    </source>
</evidence>
<organism evidence="14 15">
    <name type="scientific">Pseudonocardia humida</name>
    <dbReference type="NCBI Taxonomy" id="2800819"/>
    <lineage>
        <taxon>Bacteria</taxon>
        <taxon>Bacillati</taxon>
        <taxon>Actinomycetota</taxon>
        <taxon>Actinomycetes</taxon>
        <taxon>Pseudonocardiales</taxon>
        <taxon>Pseudonocardiaceae</taxon>
        <taxon>Pseudonocardia</taxon>
    </lineage>
</organism>
<reference evidence="14" key="1">
    <citation type="submission" date="2021-04" db="EMBL/GenBank/DDBJ databases">
        <title>Pseudonocardia sp. nov., isolated from sandy soil of mangrove forest.</title>
        <authorList>
            <person name="Zan Z."/>
            <person name="Huang R."/>
            <person name="Liu W."/>
        </authorList>
    </citation>
    <scope>NUCLEOTIDE SEQUENCE</scope>
    <source>
        <strain evidence="14">S2-4</strain>
    </source>
</reference>
<evidence type="ECO:0000256" key="5">
    <source>
        <dbReference type="ARBA" id="ARBA00022679"/>
    </source>
</evidence>
<keyword evidence="12" id="KW-0732">Signal</keyword>
<keyword evidence="7" id="KW-0663">Pyridoxal phosphate</keyword>
<dbReference type="Pfam" id="PF09084">
    <property type="entry name" value="NMT1"/>
    <property type="match status" value="1"/>
</dbReference>
<evidence type="ECO:0000256" key="7">
    <source>
        <dbReference type="ARBA" id="ARBA00022898"/>
    </source>
</evidence>
<comment type="caution">
    <text evidence="14">The sequence shown here is derived from an EMBL/GenBank/DDBJ whole genome shotgun (WGS) entry which is preliminary data.</text>
</comment>
<dbReference type="Proteomes" id="UP001165283">
    <property type="component" value="Unassembled WGS sequence"/>
</dbReference>
<dbReference type="PANTHER" id="PTHR31528:SF1">
    <property type="entry name" value="4-AMINO-5-HYDROXYMETHYL-2-METHYLPYRIMIDINE PHOSPHATE SYNTHASE THI11-RELATED"/>
    <property type="match status" value="1"/>
</dbReference>
<evidence type="ECO:0000256" key="3">
    <source>
        <dbReference type="ARBA" id="ARBA00009406"/>
    </source>
</evidence>
<feature type="signal peptide" evidence="12">
    <location>
        <begin position="1"/>
        <end position="26"/>
    </location>
</feature>
<evidence type="ECO:0000256" key="10">
    <source>
        <dbReference type="ARBA" id="ARBA00033171"/>
    </source>
</evidence>
<evidence type="ECO:0000256" key="4">
    <source>
        <dbReference type="ARBA" id="ARBA00011738"/>
    </source>
</evidence>
<evidence type="ECO:0000256" key="9">
    <source>
        <dbReference type="ARBA" id="ARBA00023004"/>
    </source>
</evidence>
<keyword evidence="8" id="KW-0784">Thiamine biosynthesis</keyword>
<evidence type="ECO:0000256" key="11">
    <source>
        <dbReference type="ARBA" id="ARBA00048179"/>
    </source>
</evidence>
<comment type="similarity">
    <text evidence="3">Belongs to the NMT1/THI5 family.</text>
</comment>
<dbReference type="InterPro" id="IPR015168">
    <property type="entry name" value="SsuA/THI5"/>
</dbReference>
<keyword evidence="9" id="KW-0408">Iron</keyword>
<evidence type="ECO:0000256" key="8">
    <source>
        <dbReference type="ARBA" id="ARBA00022977"/>
    </source>
</evidence>
<proteinExistence type="inferred from homology"/>
<evidence type="ECO:0000259" key="13">
    <source>
        <dbReference type="Pfam" id="PF09084"/>
    </source>
</evidence>
<evidence type="ECO:0000256" key="2">
    <source>
        <dbReference type="ARBA" id="ARBA00004948"/>
    </source>
</evidence>
<dbReference type="EMBL" id="JAGSOV010000046">
    <property type="protein sequence ID" value="MCO1657766.1"/>
    <property type="molecule type" value="Genomic_DNA"/>
</dbReference>
<gene>
    <name evidence="14" type="ORF">KDL28_22135</name>
</gene>
<dbReference type="InterPro" id="IPR027939">
    <property type="entry name" value="NMT1/THI5"/>
</dbReference>
<sequence>MSRRPMLSRRPLRVFAVAAALAVSVAACTTTPEGGGSDTSGGGGAAAGGNQKVTLQLQWFVQGQFAGYLAAVDQGFYTDQGLDVEIKEGGVDIVPQTVLAQGQADYAIAWVPKALASREQGAGITDVAQVFQRSGTYQVSFADSGIASPADLRGKKVGNWGFGNEFELFAGMTGAGITPATDVTLVQQQFDMQALLSGEIDAAQAMSYNEYAQVLEATNPDTGQLYQPSDFTVIDWNDVGTAMLQDAIWANTERLSDPAYQETTVKFIAASLKGWAYCRDNLESCRDIVVKAGSTLGASHQLWQINEVNKLIWPAPSGAGLIDQAAWDRTVQVARTAVNADGQTVLTQDPDPEAFSNEYVQQALDLLKADGVDVVGSSYQPTEVTLNPGGA</sequence>
<dbReference type="PROSITE" id="PS51257">
    <property type="entry name" value="PROKAR_LIPOPROTEIN"/>
    <property type="match status" value="1"/>
</dbReference>
<keyword evidence="5" id="KW-0808">Transferase</keyword>
<accession>A0ABT1A424</accession>
<dbReference type="SUPFAM" id="SSF53850">
    <property type="entry name" value="Periplasmic binding protein-like II"/>
    <property type="match status" value="1"/>
</dbReference>